<keyword evidence="2" id="KW-1185">Reference proteome</keyword>
<protein>
    <submittedName>
        <fullName evidence="1">Secreted protein</fullName>
    </submittedName>
</protein>
<proteinExistence type="predicted"/>
<dbReference type="AlphaFoldDB" id="A0A0W0TLJ6"/>
<reference evidence="1 2" key="1">
    <citation type="submission" date="2015-11" db="EMBL/GenBank/DDBJ databases">
        <title>Genomic analysis of 38 Legionella species identifies large and diverse effector repertoires.</title>
        <authorList>
            <person name="Burstein D."/>
            <person name="Amaro F."/>
            <person name="Zusman T."/>
            <person name="Lifshitz Z."/>
            <person name="Cohen O."/>
            <person name="Gilbert J.A."/>
            <person name="Pupko T."/>
            <person name="Shuman H.A."/>
            <person name="Segal G."/>
        </authorList>
    </citation>
    <scope>NUCLEOTIDE SEQUENCE [LARGE SCALE GENOMIC DNA]</scope>
    <source>
        <strain evidence="1 2">ATCC 49504</strain>
    </source>
</reference>
<dbReference type="EMBL" id="LNYC01000074">
    <property type="protein sequence ID" value="KTC96465.1"/>
    <property type="molecule type" value="Genomic_DNA"/>
</dbReference>
<dbReference type="SUPFAM" id="SSF63825">
    <property type="entry name" value="YWTD domain"/>
    <property type="match status" value="1"/>
</dbReference>
<dbReference type="STRING" id="45065.Lgee_2148"/>
<comment type="caution">
    <text evidence="1">The sequence shown here is derived from an EMBL/GenBank/DDBJ whole genome shotgun (WGS) entry which is preliminary data.</text>
</comment>
<gene>
    <name evidence="1" type="ORF">Lgee_2148</name>
</gene>
<accession>A0A0W0TLJ6</accession>
<evidence type="ECO:0000313" key="1">
    <source>
        <dbReference type="EMBL" id="KTC96465.1"/>
    </source>
</evidence>
<dbReference type="RefSeq" id="WP_028387316.1">
    <property type="nucleotide sequence ID" value="NZ_CAAAHN010000005.1"/>
</dbReference>
<dbReference type="Proteomes" id="UP000054785">
    <property type="component" value="Unassembled WGS sequence"/>
</dbReference>
<evidence type="ECO:0000313" key="2">
    <source>
        <dbReference type="Proteomes" id="UP000054785"/>
    </source>
</evidence>
<name>A0A0W0TLJ6_9GAMM</name>
<organism evidence="1 2">
    <name type="scientific">Legionella geestiana</name>
    <dbReference type="NCBI Taxonomy" id="45065"/>
    <lineage>
        <taxon>Bacteria</taxon>
        <taxon>Pseudomonadati</taxon>
        <taxon>Pseudomonadota</taxon>
        <taxon>Gammaproteobacteria</taxon>
        <taxon>Legionellales</taxon>
        <taxon>Legionellaceae</taxon>
        <taxon>Legionella</taxon>
    </lineage>
</organism>
<dbReference type="PATRIC" id="fig|45065.4.peg.2335"/>
<dbReference type="OrthoDB" id="5647333at2"/>
<sequence>MFKGIMLAGMAFFMSATQPLQAASSTETMRPGTFFNVSAFVDTLTITTLTPDWTYPKAGIQILTPGYKVSQMTPTSAGFYLFSVSDTVPAKIILTGAPGTVDIKLCLNGSGSGVSCEVKTVTLTPQRYAYNASGFNNVVYKCRGNVNGTLDRCEPSPVTGAPDWTPESITFATFGATDYAYVASWPDGIVYRCSLTAERALDICTALTPAGAEVYHHASGVSFASVNGTRYAYVADDVEQVFQCALNMDGTFSTCRPATASEPPVWVPSSTTFATVNGVQYAYVASGNGEIFQCGLTGDGLFSPCAVTMPGAGVSEWLPKSVTFATFGGTQYAYVADDGGEVFQCRLTASGRFDTCLATPVAGTPDWSPRTVNFETFGGVQYAYVTDFGTATALFGDVYQCTLNAEGRFTSCEPTPAFEIPHWGNLWWTAFH</sequence>